<name>A0ABW9YAI2_9RHOB</name>
<dbReference type="SMART" id="SM00564">
    <property type="entry name" value="PQQ"/>
    <property type="match status" value="4"/>
</dbReference>
<evidence type="ECO:0000256" key="1">
    <source>
        <dbReference type="SAM" id="MobiDB-lite"/>
    </source>
</evidence>
<evidence type="ECO:0000259" key="2">
    <source>
        <dbReference type="Pfam" id="PF13360"/>
    </source>
</evidence>
<organism evidence="3 4">
    <name type="scientific">Paragemmobacter ruber</name>
    <dbReference type="NCBI Taxonomy" id="1985673"/>
    <lineage>
        <taxon>Bacteria</taxon>
        <taxon>Pseudomonadati</taxon>
        <taxon>Pseudomonadota</taxon>
        <taxon>Alphaproteobacteria</taxon>
        <taxon>Rhodobacterales</taxon>
        <taxon>Paracoccaceae</taxon>
        <taxon>Paragemmobacter</taxon>
    </lineage>
</organism>
<dbReference type="Gene3D" id="2.130.10.10">
    <property type="entry name" value="YVTN repeat-like/Quinoprotein amine dehydrogenase"/>
    <property type="match status" value="1"/>
</dbReference>
<reference evidence="4" key="1">
    <citation type="submission" date="2020-01" db="EMBL/GenBank/DDBJ databases">
        <title>Sphingomonas sp. strain CSW-10.</title>
        <authorList>
            <person name="Chen W.-M."/>
        </authorList>
    </citation>
    <scope>NUCLEOTIDE SEQUENCE [LARGE SCALE GENOMIC DNA]</scope>
    <source>
        <strain evidence="4">CCP-1</strain>
    </source>
</reference>
<evidence type="ECO:0000313" key="4">
    <source>
        <dbReference type="Proteomes" id="UP001517376"/>
    </source>
</evidence>
<dbReference type="InterPro" id="IPR011047">
    <property type="entry name" value="Quinoprotein_ADH-like_sf"/>
</dbReference>
<feature type="domain" description="Pyrrolo-quinoline quinone repeat" evidence="2">
    <location>
        <begin position="159"/>
        <end position="393"/>
    </location>
</feature>
<dbReference type="Proteomes" id="UP001517376">
    <property type="component" value="Unassembled WGS sequence"/>
</dbReference>
<comment type="caution">
    <text evidence="3">The sequence shown here is derived from an EMBL/GenBank/DDBJ whole genome shotgun (WGS) entry which is preliminary data.</text>
</comment>
<sequence length="476" mass="48287">MRADAGRTAGPRGPGDRRTQGNTGAGTVKRRFWVTISGLAMATALAGCERELILPGERFPVRADLEASIPVEGQPAPVAPPLRPENQSAPISLPGAVTNAEWGQRGGAANHVQPHGALSAAPARVWTATIGEGNSRRNRVSAAPVVADGRIYTMDAAAVVQATGTNGAALWRADLTAEFDRDGGVSGGGLAAGGGRVYAATAYGELVAMDAASGGIVWRQRLDSPVTGAPTLAGGTVFVSGRDGSGWAIAADTGRVRWTVPGAAGTTGMVGASGPSVGENVVLFPFANGSITAALKVSGVQVWQAPVTGQRVGRAYAGVTDITGDAVVIGDRTFVGTASGRTAAVDTSSGDRIWTAVEGALNPPLVVGGSVFVVNDENRLVRLDAETGALIWAVDMPYFTEEKPKRQVSIVPHFGPVLAGGRLAVVSGDGQLRLFNPVDGTLVGGAEIPGGASAPPALAGGMLYVVSANGQLHAFR</sequence>
<dbReference type="SUPFAM" id="SSF50998">
    <property type="entry name" value="Quinoprotein alcohol dehydrogenase-like"/>
    <property type="match status" value="1"/>
</dbReference>
<accession>A0ABW9YAI2</accession>
<keyword evidence="4" id="KW-1185">Reference proteome</keyword>
<protein>
    <submittedName>
        <fullName evidence="3">PQQ-binding-like beta-propeller repeat protein</fullName>
    </submittedName>
</protein>
<feature type="region of interest" description="Disordered" evidence="1">
    <location>
        <begin position="1"/>
        <end position="26"/>
    </location>
</feature>
<gene>
    <name evidence="3" type="ORF">GU920_14435</name>
</gene>
<dbReference type="PANTHER" id="PTHR34512">
    <property type="entry name" value="CELL SURFACE PROTEIN"/>
    <property type="match status" value="1"/>
</dbReference>
<dbReference type="Pfam" id="PF13360">
    <property type="entry name" value="PQQ_2"/>
    <property type="match status" value="1"/>
</dbReference>
<dbReference type="InterPro" id="IPR015943">
    <property type="entry name" value="WD40/YVTN_repeat-like_dom_sf"/>
</dbReference>
<dbReference type="InterPro" id="IPR002372">
    <property type="entry name" value="PQQ_rpt_dom"/>
</dbReference>
<dbReference type="EMBL" id="JAAATW010000003">
    <property type="protein sequence ID" value="NBE08735.1"/>
    <property type="molecule type" value="Genomic_DNA"/>
</dbReference>
<dbReference type="InterPro" id="IPR018391">
    <property type="entry name" value="PQQ_b-propeller_rpt"/>
</dbReference>
<evidence type="ECO:0000313" key="3">
    <source>
        <dbReference type="EMBL" id="NBE08735.1"/>
    </source>
</evidence>
<proteinExistence type="predicted"/>
<dbReference type="PANTHER" id="PTHR34512:SF30">
    <property type="entry name" value="OUTER MEMBRANE PROTEIN ASSEMBLY FACTOR BAMB"/>
    <property type="match status" value="1"/>
</dbReference>